<name>A0AAF0DBY3_9EURO</name>
<dbReference type="PANTHER" id="PTHR21310:SF48">
    <property type="entry name" value="AMINOGLYCOSIDE PHOSPHOTRANSFERASE DOMAIN-CONTAINING PROTEIN"/>
    <property type="match status" value="1"/>
</dbReference>
<dbReference type="Proteomes" id="UP001219355">
    <property type="component" value="Chromosome 1"/>
</dbReference>
<evidence type="ECO:0000313" key="3">
    <source>
        <dbReference type="Proteomes" id="UP001219355"/>
    </source>
</evidence>
<feature type="domain" description="Aminoglycoside phosphotransferase" evidence="1">
    <location>
        <begin position="72"/>
        <end position="271"/>
    </location>
</feature>
<dbReference type="InterPro" id="IPR002575">
    <property type="entry name" value="Aminoglycoside_PTrfase"/>
</dbReference>
<evidence type="ECO:0000313" key="2">
    <source>
        <dbReference type="EMBL" id="WEW55666.1"/>
    </source>
</evidence>
<dbReference type="Pfam" id="PF01636">
    <property type="entry name" value="APH"/>
    <property type="match status" value="1"/>
</dbReference>
<dbReference type="EMBL" id="CP120627">
    <property type="protein sequence ID" value="WEW55666.1"/>
    <property type="molecule type" value="Genomic_DNA"/>
</dbReference>
<dbReference type="CDD" id="cd05120">
    <property type="entry name" value="APH_ChoK_like"/>
    <property type="match status" value="1"/>
</dbReference>
<dbReference type="Gene3D" id="3.90.1200.10">
    <property type="match status" value="1"/>
</dbReference>
<keyword evidence="3" id="KW-1185">Reference proteome</keyword>
<accession>A0AAF0DBY3</accession>
<dbReference type="SUPFAM" id="SSF56112">
    <property type="entry name" value="Protein kinase-like (PK-like)"/>
    <property type="match status" value="1"/>
</dbReference>
<dbReference type="PANTHER" id="PTHR21310">
    <property type="entry name" value="AMINOGLYCOSIDE PHOSPHOTRANSFERASE-RELATED-RELATED"/>
    <property type="match status" value="1"/>
</dbReference>
<reference evidence="2" key="1">
    <citation type="submission" date="2023-03" db="EMBL/GenBank/DDBJ databases">
        <title>Emydomyces testavorans Genome Sequence.</title>
        <authorList>
            <person name="Hoyer L."/>
        </authorList>
    </citation>
    <scope>NUCLEOTIDE SEQUENCE</scope>
    <source>
        <strain evidence="2">16-2883</strain>
    </source>
</reference>
<proteinExistence type="predicted"/>
<dbReference type="AlphaFoldDB" id="A0AAF0DBY3"/>
<sequence>MSTSTPSTPFTVKLPYFRDPDQLPCPLPTSEEIEAGTIIPTQRERILGDYGHVAIVKDHFVVKYGRYIRDNEGYALLFLEQYPLIPAPRLYAMYREDGILYLVMQLLPGSDLLVLWDELSSNEKESICGQLKEIFDQIRAIPSPGIFGSVTGGPVPHRFFGWRDKDPRIVGPFKTLEDFHLGMALHVQKQEEYNDRHPWAAEWFARHLPPALQDSPSTFSHCDLLKQNIIVQKQPGDDGNQDRQFKVTGIIDWEMAGWYPRYWEYAAYFADFLWDGDWASKFETFIDPFPVEAALLRLVKYNLDGY</sequence>
<dbReference type="InterPro" id="IPR051678">
    <property type="entry name" value="AGP_Transferase"/>
</dbReference>
<evidence type="ECO:0000259" key="1">
    <source>
        <dbReference type="Pfam" id="PF01636"/>
    </source>
</evidence>
<dbReference type="InterPro" id="IPR011009">
    <property type="entry name" value="Kinase-like_dom_sf"/>
</dbReference>
<organism evidence="2 3">
    <name type="scientific">Emydomyces testavorans</name>
    <dbReference type="NCBI Taxonomy" id="2070801"/>
    <lineage>
        <taxon>Eukaryota</taxon>
        <taxon>Fungi</taxon>
        <taxon>Dikarya</taxon>
        <taxon>Ascomycota</taxon>
        <taxon>Pezizomycotina</taxon>
        <taxon>Eurotiomycetes</taxon>
        <taxon>Eurotiomycetidae</taxon>
        <taxon>Onygenales</taxon>
        <taxon>Nannizziopsiaceae</taxon>
        <taxon>Emydomyces</taxon>
    </lineage>
</organism>
<gene>
    <name evidence="2" type="ORF">PRK78_001099</name>
</gene>
<protein>
    <recommendedName>
        <fullName evidence="1">Aminoglycoside phosphotransferase domain-containing protein</fullName>
    </recommendedName>
</protein>